<name>A0ABC8TF25_9AQUA</name>
<feature type="region of interest" description="Disordered" evidence="1">
    <location>
        <begin position="105"/>
        <end position="124"/>
    </location>
</feature>
<reference evidence="2 3" key="1">
    <citation type="submission" date="2024-02" db="EMBL/GenBank/DDBJ databases">
        <authorList>
            <person name="Vignale AGUSTIN F."/>
            <person name="Sosa J E."/>
            <person name="Modenutti C."/>
        </authorList>
    </citation>
    <scope>NUCLEOTIDE SEQUENCE [LARGE SCALE GENOMIC DNA]</scope>
</reference>
<sequence length="124" mass="13089">MGGRITQEDFVNPHRTSLATNELSDRRPLSDEEGDMPEVIDIGEEADGAEVVGLGACAQEDVDKALTLGSVGEAVRHHGVLRSPQLASVRRGEGTPELVSLEARREGASTRTMLPSVGRGQASA</sequence>
<evidence type="ECO:0000313" key="2">
    <source>
        <dbReference type="EMBL" id="CAK9167961.1"/>
    </source>
</evidence>
<evidence type="ECO:0000313" key="3">
    <source>
        <dbReference type="Proteomes" id="UP001642360"/>
    </source>
</evidence>
<accession>A0ABC8TF25</accession>
<keyword evidence="3" id="KW-1185">Reference proteome</keyword>
<dbReference type="EMBL" id="CAUOFW020004969">
    <property type="protein sequence ID" value="CAK9167961.1"/>
    <property type="molecule type" value="Genomic_DNA"/>
</dbReference>
<feature type="region of interest" description="Disordered" evidence="1">
    <location>
        <begin position="1"/>
        <end position="34"/>
    </location>
</feature>
<comment type="caution">
    <text evidence="2">The sequence shown here is derived from an EMBL/GenBank/DDBJ whole genome shotgun (WGS) entry which is preliminary data.</text>
</comment>
<protein>
    <submittedName>
        <fullName evidence="2">Uncharacterized protein</fullName>
    </submittedName>
</protein>
<proteinExistence type="predicted"/>
<organism evidence="2 3">
    <name type="scientific">Ilex paraguariensis</name>
    <name type="common">yerba mate</name>
    <dbReference type="NCBI Taxonomy" id="185542"/>
    <lineage>
        <taxon>Eukaryota</taxon>
        <taxon>Viridiplantae</taxon>
        <taxon>Streptophyta</taxon>
        <taxon>Embryophyta</taxon>
        <taxon>Tracheophyta</taxon>
        <taxon>Spermatophyta</taxon>
        <taxon>Magnoliopsida</taxon>
        <taxon>eudicotyledons</taxon>
        <taxon>Gunneridae</taxon>
        <taxon>Pentapetalae</taxon>
        <taxon>asterids</taxon>
        <taxon>campanulids</taxon>
        <taxon>Aquifoliales</taxon>
        <taxon>Aquifoliaceae</taxon>
        <taxon>Ilex</taxon>
    </lineage>
</organism>
<dbReference type="AlphaFoldDB" id="A0ABC8TF25"/>
<evidence type="ECO:0000256" key="1">
    <source>
        <dbReference type="SAM" id="MobiDB-lite"/>
    </source>
</evidence>
<gene>
    <name evidence="2" type="ORF">ILEXP_LOCUS37280</name>
</gene>
<dbReference type="Proteomes" id="UP001642360">
    <property type="component" value="Unassembled WGS sequence"/>
</dbReference>